<feature type="compositionally biased region" description="Basic and acidic residues" evidence="1">
    <location>
        <begin position="66"/>
        <end position="90"/>
    </location>
</feature>
<proteinExistence type="predicted"/>
<feature type="region of interest" description="Disordered" evidence="1">
    <location>
        <begin position="40"/>
        <end position="175"/>
    </location>
</feature>
<feature type="compositionally biased region" description="Low complexity" evidence="1">
    <location>
        <begin position="300"/>
        <end position="314"/>
    </location>
</feature>
<reference evidence="2 3" key="1">
    <citation type="submission" date="2021-01" db="EMBL/GenBank/DDBJ databases">
        <title>Whole genome shotgun sequence of Microbispora corallina NBRC 16416.</title>
        <authorList>
            <person name="Komaki H."/>
            <person name="Tamura T."/>
        </authorList>
    </citation>
    <scope>NUCLEOTIDE SEQUENCE [LARGE SCALE GENOMIC DNA]</scope>
    <source>
        <strain evidence="2 3">NBRC 16416</strain>
    </source>
</reference>
<evidence type="ECO:0000313" key="3">
    <source>
        <dbReference type="Proteomes" id="UP000603904"/>
    </source>
</evidence>
<feature type="compositionally biased region" description="Basic and acidic residues" evidence="1">
    <location>
        <begin position="41"/>
        <end position="52"/>
    </location>
</feature>
<feature type="region of interest" description="Disordered" evidence="1">
    <location>
        <begin position="1"/>
        <end position="26"/>
    </location>
</feature>
<feature type="compositionally biased region" description="Low complexity" evidence="1">
    <location>
        <begin position="253"/>
        <end position="279"/>
    </location>
</feature>
<feature type="compositionally biased region" description="Low complexity" evidence="1">
    <location>
        <begin position="198"/>
        <end position="213"/>
    </location>
</feature>
<organism evidence="2 3">
    <name type="scientific">Microbispora corallina</name>
    <dbReference type="NCBI Taxonomy" id="83302"/>
    <lineage>
        <taxon>Bacteria</taxon>
        <taxon>Bacillati</taxon>
        <taxon>Actinomycetota</taxon>
        <taxon>Actinomycetes</taxon>
        <taxon>Streptosporangiales</taxon>
        <taxon>Streptosporangiaceae</taxon>
        <taxon>Microbispora</taxon>
    </lineage>
</organism>
<dbReference type="EMBL" id="BOOC01000043">
    <property type="protein sequence ID" value="GIH43686.1"/>
    <property type="molecule type" value="Genomic_DNA"/>
</dbReference>
<name>A0ABQ4G9I5_9ACTN</name>
<keyword evidence="3" id="KW-1185">Reference proteome</keyword>
<dbReference type="PRINTS" id="PR01217">
    <property type="entry name" value="PRICHEXTENSN"/>
</dbReference>
<dbReference type="RefSeq" id="WP_204060755.1">
    <property type="nucleotide sequence ID" value="NZ_BAAAGP010000033.1"/>
</dbReference>
<accession>A0ABQ4G9I5</accession>
<sequence length="330" mass="34471">MLDPEDPREETGPLVRPYIPVGGRYGSEADRFWSEELDDAAVSRRAADHAPRGGDLLSEDWTPDDAGGHDDGPGRRPDDRARPDDAGPRDLDDDLDRDDDVDGAPQDASYEDDSYESYESYEDDGGPATDQDVMRSAWHDREDGGSGGGFLGAGWRNSPDDPEEVEESRRRGVLVRAGVAAVAVLGVIWALTAWVGQPSASSCPSGPGCAAEAPAPPVASPSPVESGPSAEPGPTESVAADPDVTPSAPPKASPQAPRPRTTAPTSRASATHRATTSPTHVPTSQPPVSAEDPSEPTPDPVTSAPAQPTSAPAPTQDPPKHNGGLFGWLF</sequence>
<evidence type="ECO:0000313" key="2">
    <source>
        <dbReference type="EMBL" id="GIH43686.1"/>
    </source>
</evidence>
<comment type="caution">
    <text evidence="2">The sequence shown here is derived from an EMBL/GenBank/DDBJ whole genome shotgun (WGS) entry which is preliminary data.</text>
</comment>
<feature type="compositionally biased region" description="Acidic residues" evidence="1">
    <location>
        <begin position="109"/>
        <end position="125"/>
    </location>
</feature>
<gene>
    <name evidence="2" type="ORF">Mco01_66860</name>
</gene>
<evidence type="ECO:0000256" key="1">
    <source>
        <dbReference type="SAM" id="MobiDB-lite"/>
    </source>
</evidence>
<dbReference type="Proteomes" id="UP000603904">
    <property type="component" value="Unassembled WGS sequence"/>
</dbReference>
<feature type="region of interest" description="Disordered" evidence="1">
    <location>
        <begin position="197"/>
        <end position="330"/>
    </location>
</feature>
<feature type="compositionally biased region" description="Low complexity" evidence="1">
    <location>
        <begin position="221"/>
        <end position="234"/>
    </location>
</feature>
<protein>
    <submittedName>
        <fullName evidence="2">Uncharacterized protein</fullName>
    </submittedName>
</protein>
<feature type="compositionally biased region" description="Acidic residues" evidence="1">
    <location>
        <begin position="91"/>
        <end position="102"/>
    </location>
</feature>